<evidence type="ECO:0000313" key="2">
    <source>
        <dbReference type="Proteomes" id="UP000175989"/>
    </source>
</evidence>
<evidence type="ECO:0000313" key="1">
    <source>
        <dbReference type="EMBL" id="OEZ95499.1"/>
    </source>
</evidence>
<organism evidence="1 2">
    <name type="scientific">Duganella phyllosphaerae</name>
    <dbReference type="NCBI Taxonomy" id="762836"/>
    <lineage>
        <taxon>Bacteria</taxon>
        <taxon>Pseudomonadati</taxon>
        <taxon>Pseudomonadota</taxon>
        <taxon>Betaproteobacteria</taxon>
        <taxon>Burkholderiales</taxon>
        <taxon>Oxalobacteraceae</taxon>
        <taxon>Telluria group</taxon>
        <taxon>Duganella</taxon>
    </lineage>
</organism>
<dbReference type="OrthoDB" id="9816185at2"/>
<keyword evidence="2" id="KW-1185">Reference proteome</keyword>
<accession>A0A1E7WCT7</accession>
<dbReference type="EMBL" id="LROM01000123">
    <property type="protein sequence ID" value="OEZ95499.1"/>
    <property type="molecule type" value="Genomic_DNA"/>
</dbReference>
<dbReference type="Gene3D" id="1.10.30.50">
    <property type="match status" value="1"/>
</dbReference>
<gene>
    <name evidence="1" type="ORF">DUPY_42730</name>
</gene>
<evidence type="ECO:0008006" key="3">
    <source>
        <dbReference type="Google" id="ProtNLM"/>
    </source>
</evidence>
<name>A0A1E7WCT7_9BURK</name>
<reference evidence="2" key="1">
    <citation type="journal article" date="2016" name="Front. Microbiol.">
        <title>Molecular Keys to the Janthinobacterium and Duganella spp. Interaction with the Plant Pathogen Fusarium graminearum.</title>
        <authorList>
            <person name="Haack F.S."/>
            <person name="Poehlein A."/>
            <person name="Kroger C."/>
            <person name="Voigt C.A."/>
            <person name="Piepenbring M."/>
            <person name="Bode H.B."/>
            <person name="Daniel R."/>
            <person name="Schafer W."/>
            <person name="Streit W.R."/>
        </authorList>
    </citation>
    <scope>NUCLEOTIDE SEQUENCE [LARGE SCALE GENOMIC DNA]</scope>
    <source>
        <strain evidence="2">T54</strain>
    </source>
</reference>
<sequence length="255" mass="28812">MIKSPKKISSVSFALLGISEDDQAALSALADKHLDKAWIVTKDKSPLTHDQKKLVKKFTASLKDYLYTVAQRRYCCFCGDRITKHKMTHDLEHINPKDGKSVLVFELRNLALACKQCNGPKGTKKVTVFPLKDDLDHALPGSSNYRIVHPHYDLWSDHFVRDKFDRVLSTTPELGFSKGSQTIEICGIHARNAMELADHFDYFNGSLNDSADWKQFYVEHMGANSNKGDVYSRIMSQILALDPAADELRDVLELP</sequence>
<comment type="caution">
    <text evidence="1">The sequence shown here is derived from an EMBL/GenBank/DDBJ whole genome shotgun (WGS) entry which is preliminary data.</text>
</comment>
<dbReference type="AlphaFoldDB" id="A0A1E7WCT7"/>
<dbReference type="Proteomes" id="UP000175989">
    <property type="component" value="Unassembled WGS sequence"/>
</dbReference>
<proteinExistence type="predicted"/>
<dbReference type="CDD" id="cd00085">
    <property type="entry name" value="HNHc"/>
    <property type="match status" value="1"/>
</dbReference>
<dbReference type="InterPro" id="IPR003615">
    <property type="entry name" value="HNH_nuc"/>
</dbReference>
<protein>
    <recommendedName>
        <fullName evidence="3">HNH endonuclease</fullName>
    </recommendedName>
</protein>
<dbReference type="RefSeq" id="WP_070250878.1">
    <property type="nucleotide sequence ID" value="NZ_LROM01000123.1"/>
</dbReference>